<evidence type="ECO:0000313" key="3">
    <source>
        <dbReference type="Proteomes" id="UP000314294"/>
    </source>
</evidence>
<feature type="region of interest" description="Disordered" evidence="1">
    <location>
        <begin position="23"/>
        <end position="79"/>
    </location>
</feature>
<reference evidence="2 3" key="1">
    <citation type="submission" date="2019-03" db="EMBL/GenBank/DDBJ databases">
        <title>First draft genome of Liparis tanakae, snailfish: a comprehensive survey of snailfish specific genes.</title>
        <authorList>
            <person name="Kim W."/>
            <person name="Song I."/>
            <person name="Jeong J.-H."/>
            <person name="Kim D."/>
            <person name="Kim S."/>
            <person name="Ryu S."/>
            <person name="Song J.Y."/>
            <person name="Lee S.K."/>
        </authorList>
    </citation>
    <scope>NUCLEOTIDE SEQUENCE [LARGE SCALE GENOMIC DNA]</scope>
    <source>
        <tissue evidence="2">Muscle</tissue>
    </source>
</reference>
<proteinExistence type="predicted"/>
<name>A0A4Z2I309_9TELE</name>
<comment type="caution">
    <text evidence="2">The sequence shown here is derived from an EMBL/GenBank/DDBJ whole genome shotgun (WGS) entry which is preliminary data.</text>
</comment>
<dbReference type="EMBL" id="SRLO01000138">
    <property type="protein sequence ID" value="TNN72367.1"/>
    <property type="molecule type" value="Genomic_DNA"/>
</dbReference>
<sequence length="91" mass="9942">MKQTSGWLHSKCDTFPHVCEEAAATLRTHHPEDPPPRGPTTPRSHHPHGPAGSSPAAVQTGRQARSRVIGQKSKIPREPTLIGQFEAWPVL</sequence>
<gene>
    <name evidence="2" type="ORF">EYF80_017406</name>
</gene>
<protein>
    <submittedName>
        <fullName evidence="2">Uncharacterized protein</fullName>
    </submittedName>
</protein>
<dbReference type="AlphaFoldDB" id="A0A4Z2I309"/>
<dbReference type="Proteomes" id="UP000314294">
    <property type="component" value="Unassembled WGS sequence"/>
</dbReference>
<evidence type="ECO:0000256" key="1">
    <source>
        <dbReference type="SAM" id="MobiDB-lite"/>
    </source>
</evidence>
<organism evidence="2 3">
    <name type="scientific">Liparis tanakae</name>
    <name type="common">Tanaka's snailfish</name>
    <dbReference type="NCBI Taxonomy" id="230148"/>
    <lineage>
        <taxon>Eukaryota</taxon>
        <taxon>Metazoa</taxon>
        <taxon>Chordata</taxon>
        <taxon>Craniata</taxon>
        <taxon>Vertebrata</taxon>
        <taxon>Euteleostomi</taxon>
        <taxon>Actinopterygii</taxon>
        <taxon>Neopterygii</taxon>
        <taxon>Teleostei</taxon>
        <taxon>Neoteleostei</taxon>
        <taxon>Acanthomorphata</taxon>
        <taxon>Eupercaria</taxon>
        <taxon>Perciformes</taxon>
        <taxon>Cottioidei</taxon>
        <taxon>Cottales</taxon>
        <taxon>Liparidae</taxon>
        <taxon>Liparis</taxon>
    </lineage>
</organism>
<accession>A0A4Z2I309</accession>
<evidence type="ECO:0000313" key="2">
    <source>
        <dbReference type="EMBL" id="TNN72367.1"/>
    </source>
</evidence>
<keyword evidence="3" id="KW-1185">Reference proteome</keyword>